<proteinExistence type="predicted"/>
<evidence type="ECO:0000313" key="1">
    <source>
        <dbReference type="EnsemblPlants" id="AVESA.00010b.r2.4AG0628050.1.CDS"/>
    </source>
</evidence>
<protein>
    <submittedName>
        <fullName evidence="1">Uncharacterized protein</fullName>
    </submittedName>
</protein>
<keyword evidence="2" id="KW-1185">Reference proteome</keyword>
<reference evidence="1" key="1">
    <citation type="submission" date="2021-05" db="EMBL/GenBank/DDBJ databases">
        <authorList>
            <person name="Scholz U."/>
            <person name="Mascher M."/>
            <person name="Fiebig A."/>
        </authorList>
    </citation>
    <scope>NUCLEOTIDE SEQUENCE [LARGE SCALE GENOMIC DNA]</scope>
</reference>
<reference evidence="1" key="2">
    <citation type="submission" date="2025-09" db="UniProtKB">
        <authorList>
            <consortium name="EnsemblPlants"/>
        </authorList>
    </citation>
    <scope>IDENTIFICATION</scope>
</reference>
<accession>A0ACD5WGC2</accession>
<organism evidence="1 2">
    <name type="scientific">Avena sativa</name>
    <name type="common">Oat</name>
    <dbReference type="NCBI Taxonomy" id="4498"/>
    <lineage>
        <taxon>Eukaryota</taxon>
        <taxon>Viridiplantae</taxon>
        <taxon>Streptophyta</taxon>
        <taxon>Embryophyta</taxon>
        <taxon>Tracheophyta</taxon>
        <taxon>Spermatophyta</taxon>
        <taxon>Magnoliopsida</taxon>
        <taxon>Liliopsida</taxon>
        <taxon>Poales</taxon>
        <taxon>Poaceae</taxon>
        <taxon>BOP clade</taxon>
        <taxon>Pooideae</taxon>
        <taxon>Poodae</taxon>
        <taxon>Poeae</taxon>
        <taxon>Poeae Chloroplast Group 1 (Aveneae type)</taxon>
        <taxon>Aveninae</taxon>
        <taxon>Avena</taxon>
    </lineage>
</organism>
<evidence type="ECO:0000313" key="2">
    <source>
        <dbReference type="Proteomes" id="UP001732700"/>
    </source>
</evidence>
<name>A0ACD5WGC2_AVESA</name>
<dbReference type="EnsemblPlants" id="AVESA.00010b.r2.4AG0628050.1">
    <property type="protein sequence ID" value="AVESA.00010b.r2.4AG0628050.1.CDS"/>
    <property type="gene ID" value="AVESA.00010b.r2.4AG0628050"/>
</dbReference>
<sequence>MPLLSGNRGGAKRKTDTCGYYIITQPERHINQSHYTPISILLPLPSVHPLTTSICSLPIDLTAAPPCTSLTTYACSCSPSTMASAMVVAAVLWLCIGNGGALAQAQLQVGFYAQSCPQAEVIVRDEVGRAVSANVGIAAGLVRLHFHDCFVQGCDASVLVDSTANNTAEKDAGPNKSLRGFEVIDAAKKRLETACAATVSCADILAFAARDSVVLTGGSPYAVPAGRKDGNVSAASDALANLPPPTADVAQLTQAFANKGLSQEDMVTLSGAHTIGMTHCSSFSARLQGYNSSTGTGQDPTMDAATASRLAKQCAPGNTDAEVPMDAGSPDAFDTGYFHALLANQGVLASDQTLTSDNATAALVAQNAYNTYLFVTRFGEAMVRMGGIQVLTGADGQIRTDCRVVN</sequence>
<dbReference type="Proteomes" id="UP001732700">
    <property type="component" value="Chromosome 4A"/>
</dbReference>